<dbReference type="EMBL" id="AKCR02000082">
    <property type="protein sequence ID" value="PKK21452.1"/>
    <property type="molecule type" value="Genomic_DNA"/>
</dbReference>
<proteinExistence type="predicted"/>
<keyword evidence="3" id="KW-1185">Reference proteome</keyword>
<organism evidence="2 3">
    <name type="scientific">Columba livia</name>
    <name type="common">Rock dove</name>
    <dbReference type="NCBI Taxonomy" id="8932"/>
    <lineage>
        <taxon>Eukaryota</taxon>
        <taxon>Metazoa</taxon>
        <taxon>Chordata</taxon>
        <taxon>Craniata</taxon>
        <taxon>Vertebrata</taxon>
        <taxon>Euteleostomi</taxon>
        <taxon>Archelosauria</taxon>
        <taxon>Archosauria</taxon>
        <taxon>Dinosauria</taxon>
        <taxon>Saurischia</taxon>
        <taxon>Theropoda</taxon>
        <taxon>Coelurosauria</taxon>
        <taxon>Aves</taxon>
        <taxon>Neognathae</taxon>
        <taxon>Neoaves</taxon>
        <taxon>Columbimorphae</taxon>
        <taxon>Columbiformes</taxon>
        <taxon>Columbidae</taxon>
        <taxon>Columba</taxon>
    </lineage>
</organism>
<name>A0A2I0LVJ2_COLLI</name>
<dbReference type="AlphaFoldDB" id="A0A2I0LVJ2"/>
<evidence type="ECO:0000256" key="1">
    <source>
        <dbReference type="SAM" id="MobiDB-lite"/>
    </source>
</evidence>
<accession>A0A2I0LVJ2</accession>
<comment type="caution">
    <text evidence="2">The sequence shown here is derived from an EMBL/GenBank/DDBJ whole genome shotgun (WGS) entry which is preliminary data.</text>
</comment>
<dbReference type="Proteomes" id="UP000053872">
    <property type="component" value="Unassembled WGS sequence"/>
</dbReference>
<gene>
    <name evidence="2" type="primary">WDR43</name>
    <name evidence="2" type="ORF">A306_00013507</name>
</gene>
<protein>
    <submittedName>
        <fullName evidence="2">WD repeat domain 43</fullName>
    </submittedName>
</protein>
<evidence type="ECO:0000313" key="3">
    <source>
        <dbReference type="Proteomes" id="UP000053872"/>
    </source>
</evidence>
<reference evidence="2 3" key="1">
    <citation type="journal article" date="2013" name="Science">
        <title>Genomic diversity and evolution of the head crest in the rock pigeon.</title>
        <authorList>
            <person name="Shapiro M.D."/>
            <person name="Kronenberg Z."/>
            <person name="Li C."/>
            <person name="Domyan E.T."/>
            <person name="Pan H."/>
            <person name="Campbell M."/>
            <person name="Tan H."/>
            <person name="Huff C.D."/>
            <person name="Hu H."/>
            <person name="Vickrey A.I."/>
            <person name="Nielsen S.C."/>
            <person name="Stringham S.A."/>
            <person name="Hu H."/>
            <person name="Willerslev E."/>
            <person name="Gilbert M.T."/>
            <person name="Yandell M."/>
            <person name="Zhang G."/>
            <person name="Wang J."/>
        </authorList>
    </citation>
    <scope>NUCLEOTIDE SEQUENCE [LARGE SCALE GENOMIC DNA]</scope>
    <source>
        <tissue evidence="2">Blood</tissue>
    </source>
</reference>
<evidence type="ECO:0000313" key="2">
    <source>
        <dbReference type="EMBL" id="PKK21452.1"/>
    </source>
</evidence>
<dbReference type="InParanoid" id="A0A2I0LVJ2"/>
<sequence length="62" mass="6494">MGGCGCGRRRAAACSTSTCLPPTSALPVRAWPGPRRGDARPPARMAPRGKNGSLKLQKWTSS</sequence>
<feature type="region of interest" description="Disordered" evidence="1">
    <location>
        <begin position="25"/>
        <end position="62"/>
    </location>
</feature>